<sequence>MLDVFEEHRATLGGVAYRMLGRFADAEDVVQEAWLRWSAADREDVHDPRGYLVRVTTRLALDRLRLAHTRRETYVGPWLPEPVATDFGTTVPDTAERAVLADTVSLALLVVLESLSPLERAVFVLREAFGFPYADIAEVLDRSEAAVRQLAGRARRHVAERRPRFDVDAARRRELTDRFLSAATGGSVEDMLALLAPGVRLVGDSGGKAKAPLRVLESADKVARFLLGVAAKPLPDPELRIVEINGGPAVLVLSRGLPDSVVSVEATDGLITEIHVMRNPDKLTGVLP</sequence>
<accession>A0A3S9PU04</accession>
<evidence type="ECO:0000259" key="7">
    <source>
        <dbReference type="Pfam" id="PF08281"/>
    </source>
</evidence>
<dbReference type="InterPro" id="IPR013249">
    <property type="entry name" value="RNA_pol_sigma70_r4_t2"/>
</dbReference>
<evidence type="ECO:0000259" key="6">
    <source>
        <dbReference type="Pfam" id="PF04542"/>
    </source>
</evidence>
<keyword evidence="3" id="KW-0805">Transcription regulation</keyword>
<dbReference type="Pfam" id="PF04542">
    <property type="entry name" value="Sigma70_r2"/>
    <property type="match status" value="1"/>
</dbReference>
<comment type="similarity">
    <text evidence="1">Belongs to the sigma-70 factor family. ECF subfamily.</text>
</comment>
<feature type="domain" description="RNA polymerase sigma-70 region 2" evidence="6">
    <location>
        <begin position="5"/>
        <end position="65"/>
    </location>
</feature>
<dbReference type="NCBIfam" id="NF007214">
    <property type="entry name" value="PRK09636.1"/>
    <property type="match status" value="1"/>
</dbReference>
<dbReference type="Pfam" id="PF08281">
    <property type="entry name" value="Sigma70_r4_2"/>
    <property type="match status" value="1"/>
</dbReference>
<dbReference type="AlphaFoldDB" id="A0A3S9PU04"/>
<dbReference type="NCBIfam" id="TIGR02937">
    <property type="entry name" value="sigma70-ECF"/>
    <property type="match status" value="1"/>
</dbReference>
<dbReference type="Gene3D" id="1.10.10.10">
    <property type="entry name" value="Winged helix-like DNA-binding domain superfamily/Winged helix DNA-binding domain"/>
    <property type="match status" value="1"/>
</dbReference>
<dbReference type="NCBIfam" id="TIGR02957">
    <property type="entry name" value="SigX4"/>
    <property type="match status" value="1"/>
</dbReference>
<keyword evidence="4" id="KW-0731">Sigma factor</keyword>
<dbReference type="InterPro" id="IPR014284">
    <property type="entry name" value="RNA_pol_sigma-70_dom"/>
</dbReference>
<dbReference type="InterPro" id="IPR007627">
    <property type="entry name" value="RNA_pol_sigma70_r2"/>
</dbReference>
<dbReference type="InterPro" id="IPR032710">
    <property type="entry name" value="NTF2-like_dom_sf"/>
</dbReference>
<reference evidence="8 9" key="1">
    <citation type="submission" date="2018-12" db="EMBL/GenBank/DDBJ databases">
        <title>The whole draft genome of Streptomyce luteoverticillatus CGMCC 15060.</title>
        <authorList>
            <person name="Feng Z."/>
            <person name="Chen G."/>
            <person name="Zhang J."/>
            <person name="Zhu H."/>
            <person name="Yu X."/>
            <person name="Zhang W."/>
            <person name="Zhang X."/>
        </authorList>
    </citation>
    <scope>NUCLEOTIDE SEQUENCE [LARGE SCALE GENOMIC DNA]</scope>
    <source>
        <strain evidence="8 9">CGMCC 15060</strain>
    </source>
</reference>
<evidence type="ECO:0000313" key="9">
    <source>
        <dbReference type="Proteomes" id="UP000267900"/>
    </source>
</evidence>
<evidence type="ECO:0000256" key="4">
    <source>
        <dbReference type="ARBA" id="ARBA00023082"/>
    </source>
</evidence>
<dbReference type="PANTHER" id="PTHR30173">
    <property type="entry name" value="SIGMA 19 FACTOR"/>
    <property type="match status" value="1"/>
</dbReference>
<feature type="domain" description="RNA polymerase sigma factor 70 region 4 type 2" evidence="7">
    <location>
        <begin position="106"/>
        <end position="157"/>
    </location>
</feature>
<name>A0A3S9PU04_STRLT</name>
<gene>
    <name evidence="8" type="ORF">EKH77_28570</name>
</gene>
<evidence type="ECO:0000256" key="3">
    <source>
        <dbReference type="ARBA" id="ARBA00023015"/>
    </source>
</evidence>
<keyword evidence="5" id="KW-0804">Transcription</keyword>
<dbReference type="PANTHER" id="PTHR30173:SF36">
    <property type="entry name" value="ECF RNA POLYMERASE SIGMA FACTOR SIGJ"/>
    <property type="match status" value="1"/>
</dbReference>
<dbReference type="InterPro" id="IPR014303">
    <property type="entry name" value="RNA_pol_sigma-70_ECF"/>
</dbReference>
<dbReference type="GO" id="GO:0006352">
    <property type="term" value="P:DNA-templated transcription initiation"/>
    <property type="evidence" value="ECO:0007669"/>
    <property type="project" value="InterPro"/>
</dbReference>
<proteinExistence type="inferred from homology"/>
<dbReference type="GO" id="GO:0003677">
    <property type="term" value="F:DNA binding"/>
    <property type="evidence" value="ECO:0007669"/>
    <property type="project" value="InterPro"/>
</dbReference>
<dbReference type="InterPro" id="IPR036388">
    <property type="entry name" value="WH-like_DNA-bd_sf"/>
</dbReference>
<dbReference type="InterPro" id="IPR013325">
    <property type="entry name" value="RNA_pol_sigma_r2"/>
</dbReference>
<dbReference type="SUPFAM" id="SSF54427">
    <property type="entry name" value="NTF2-like"/>
    <property type="match status" value="1"/>
</dbReference>
<dbReference type="InterPro" id="IPR052704">
    <property type="entry name" value="ECF_Sigma-70_Domain"/>
</dbReference>
<evidence type="ECO:0000256" key="2">
    <source>
        <dbReference type="ARBA" id="ARBA00011344"/>
    </source>
</evidence>
<dbReference type="Proteomes" id="UP000267900">
    <property type="component" value="Chromosome"/>
</dbReference>
<dbReference type="SUPFAM" id="SSF88946">
    <property type="entry name" value="Sigma2 domain of RNA polymerase sigma factors"/>
    <property type="match status" value="1"/>
</dbReference>
<evidence type="ECO:0000256" key="1">
    <source>
        <dbReference type="ARBA" id="ARBA00010641"/>
    </source>
</evidence>
<protein>
    <submittedName>
        <fullName evidence="8">RNA polymerase sigma-70 factor</fullName>
    </submittedName>
</protein>
<dbReference type="EMBL" id="CP034587">
    <property type="protein sequence ID" value="AZQ75851.1"/>
    <property type="molecule type" value="Genomic_DNA"/>
</dbReference>
<dbReference type="GO" id="GO:0016987">
    <property type="term" value="F:sigma factor activity"/>
    <property type="evidence" value="ECO:0007669"/>
    <property type="project" value="UniProtKB-KW"/>
</dbReference>
<dbReference type="OrthoDB" id="3211555at2"/>
<comment type="subunit">
    <text evidence="2">Interacts transiently with the RNA polymerase catalytic core formed by RpoA, RpoB, RpoC and RpoZ (2 alpha, 1 beta, 1 beta' and 1 omega subunit) to form the RNA polymerase holoenzyme that can initiate transcription.</text>
</comment>
<organism evidence="8 9">
    <name type="scientific">Streptomyces luteoverticillatus</name>
    <name type="common">Streptoverticillium luteoverticillatus</name>
    <dbReference type="NCBI Taxonomy" id="66425"/>
    <lineage>
        <taxon>Bacteria</taxon>
        <taxon>Bacillati</taxon>
        <taxon>Actinomycetota</taxon>
        <taxon>Actinomycetes</taxon>
        <taxon>Kitasatosporales</taxon>
        <taxon>Streptomycetaceae</taxon>
        <taxon>Streptomyces</taxon>
    </lineage>
</organism>
<dbReference type="InterPro" id="IPR013324">
    <property type="entry name" value="RNA_pol_sigma_r3/r4-like"/>
</dbReference>
<evidence type="ECO:0000256" key="5">
    <source>
        <dbReference type="ARBA" id="ARBA00023163"/>
    </source>
</evidence>
<evidence type="ECO:0000313" key="8">
    <source>
        <dbReference type="EMBL" id="AZQ75851.1"/>
    </source>
</evidence>
<dbReference type="Gene3D" id="1.10.1740.10">
    <property type="match status" value="1"/>
</dbReference>
<dbReference type="SUPFAM" id="SSF88659">
    <property type="entry name" value="Sigma3 and sigma4 domains of RNA polymerase sigma factors"/>
    <property type="match status" value="1"/>
</dbReference>
<keyword evidence="9" id="KW-1185">Reference proteome</keyword>